<dbReference type="EMBL" id="JARXVH010000024">
    <property type="protein sequence ID" value="MDH6221586.1"/>
    <property type="molecule type" value="Genomic_DNA"/>
</dbReference>
<evidence type="ECO:0000313" key="2">
    <source>
        <dbReference type="Proteomes" id="UP001160499"/>
    </source>
</evidence>
<name>A0ABT6LZ48_9ACTN</name>
<proteinExistence type="predicted"/>
<gene>
    <name evidence="1" type="ORF">M2283_008933</name>
</gene>
<comment type="caution">
    <text evidence="1">The sequence shown here is derived from an EMBL/GenBank/DDBJ whole genome shotgun (WGS) entry which is preliminary data.</text>
</comment>
<reference evidence="1 2" key="1">
    <citation type="submission" date="2023-04" db="EMBL/GenBank/DDBJ databases">
        <title>Forest soil microbial communities from Buena Vista Peninsula, Colon Province, Panama.</title>
        <authorList>
            <person name="Bouskill N."/>
        </authorList>
    </citation>
    <scope>NUCLEOTIDE SEQUENCE [LARGE SCALE GENOMIC DNA]</scope>
    <source>
        <strain evidence="1 2">GGS1</strain>
    </source>
</reference>
<evidence type="ECO:0008006" key="3">
    <source>
        <dbReference type="Google" id="ProtNLM"/>
    </source>
</evidence>
<sequence length="304" mass="35656">MRRRYKWVDRELVRMDPETEWERMISLYVSHRIPEFALAMMIYPGTMHMMQPALVSATLAHTRKLEDRPHRRFQDGNDFLVAWMVNGISSTAGRDAAERLNRIHKAVARKTPALPGNFDDIDDFVYPLVLLATFPHRLQTSLGLPGTTKPMKVAWHRWAQAVFRLLDRESGPLAGEAFPEDWSAMTEFAAKFDARPYEQTSSGHHVATAMMNFFAERWFPAPLHAFGRDLSRYLTGRRICELHRIGWMTPRRERLVRLFLKTLFRAQRMLPDHRTPLTERLHRTRLTNTRLKNLERTTARRPAR</sequence>
<dbReference type="RefSeq" id="WP_280882292.1">
    <property type="nucleotide sequence ID" value="NZ_JARXVH010000024.1"/>
</dbReference>
<dbReference type="Proteomes" id="UP001160499">
    <property type="component" value="Unassembled WGS sequence"/>
</dbReference>
<protein>
    <recommendedName>
        <fullName evidence="3">ER-bound oxygenase mpaB/mpaB'/Rubber oxygenase catalytic domain-containing protein</fullName>
    </recommendedName>
</protein>
<keyword evidence="2" id="KW-1185">Reference proteome</keyword>
<organism evidence="1 2">
    <name type="scientific">Streptomyces pseudovenezuelae</name>
    <dbReference type="NCBI Taxonomy" id="67350"/>
    <lineage>
        <taxon>Bacteria</taxon>
        <taxon>Bacillati</taxon>
        <taxon>Actinomycetota</taxon>
        <taxon>Actinomycetes</taxon>
        <taxon>Kitasatosporales</taxon>
        <taxon>Streptomycetaceae</taxon>
        <taxon>Streptomyces</taxon>
        <taxon>Streptomyces aurantiacus group</taxon>
    </lineage>
</organism>
<evidence type="ECO:0000313" key="1">
    <source>
        <dbReference type="EMBL" id="MDH6221586.1"/>
    </source>
</evidence>
<accession>A0ABT6LZ48</accession>